<dbReference type="OrthoDB" id="2283488at2759"/>
<dbReference type="Gene3D" id="4.10.240.10">
    <property type="entry name" value="Zn(2)-C6 fungal-type DNA-binding domain"/>
    <property type="match status" value="1"/>
</dbReference>
<dbReference type="InterPro" id="IPR036864">
    <property type="entry name" value="Zn2-C6_fun-type_DNA-bd_sf"/>
</dbReference>
<gene>
    <name evidence="8" type="ORF">BB560_007096</name>
</gene>
<evidence type="ECO:0000256" key="3">
    <source>
        <dbReference type="ARBA" id="ARBA00023015"/>
    </source>
</evidence>
<dbReference type="InterPro" id="IPR001138">
    <property type="entry name" value="Zn2Cys6_DnaBD"/>
</dbReference>
<dbReference type="GO" id="GO:0000981">
    <property type="term" value="F:DNA-binding transcription factor activity, RNA polymerase II-specific"/>
    <property type="evidence" value="ECO:0007669"/>
    <property type="project" value="InterPro"/>
</dbReference>
<dbReference type="SMART" id="SM00906">
    <property type="entry name" value="Fungal_trans"/>
    <property type="match status" value="1"/>
</dbReference>
<evidence type="ECO:0000256" key="5">
    <source>
        <dbReference type="ARBA" id="ARBA00023242"/>
    </source>
</evidence>
<dbReference type="GO" id="GO:0008270">
    <property type="term" value="F:zinc ion binding"/>
    <property type="evidence" value="ECO:0007669"/>
    <property type="project" value="InterPro"/>
</dbReference>
<dbReference type="PANTHER" id="PTHR47338:SF5">
    <property type="entry name" value="ZN(II)2CYS6 TRANSCRIPTION FACTOR (EUROFUNG)"/>
    <property type="match status" value="1"/>
</dbReference>
<dbReference type="GO" id="GO:0006351">
    <property type="term" value="P:DNA-templated transcription"/>
    <property type="evidence" value="ECO:0007669"/>
    <property type="project" value="InterPro"/>
</dbReference>
<evidence type="ECO:0000259" key="7">
    <source>
        <dbReference type="PROSITE" id="PS50048"/>
    </source>
</evidence>
<keyword evidence="2" id="KW-0479">Metal-binding</keyword>
<feature type="region of interest" description="Disordered" evidence="6">
    <location>
        <begin position="1"/>
        <end position="31"/>
    </location>
</feature>
<name>A0A2T9XYW3_9FUNG</name>
<sequence length="713" mass="82026">MSSFKQVESLEQGSHKSKKRNKPESQNIISPPPIELDSAFIQKLSALQLFSNTMFSCIICRKKKRKCNGQRPTCSSCIKHNLTCDYTASYPDSVNQKDLDLINAKIERINAAIDLVEYSLSPTNSSFQQRSPELSITSPPTKIQHFINVTIPELLAYENLSSKFSQQTISSLMNISSNLDTLSKLSSGSFIEVGYRKIDETQLCNIITFMGNCSSLLSSVFRLSLIKNRILSGNIPKVFLAALLAYASKVKEDSAIFRSNFFFTGSYYAKIAIELLFQDVDNISAIRCLATLMVACYQFFLGNLAQTSNFLEMTVKDAIILGLNKLDFTEHNCREDSPEWEELEFKRRIWWAIYAAAVYFGLLTNRPAIIDDEYTCVRLPRNDIYYTDGTTEVSVASFYNQYTLDHPNQPIFDCVWIVVRAFRTLYKISNYINRRHLKRNSDPIQNAKNIDLLDSVLSRVKADYSSSFGDMPWETLGDGFIIESSTKHIEMSRYSLVLNCSFMLRFTRILLYRSELVHYSLDKYSMLRARRAKAICIESALQFTNIINWILMNYSLKYFMQNMSLMAFHVGTILCNAVQLTDHPQHKQIKHGYKIIQKILNHFKKYRIIATKHDNALQFIYSTIQKIKVTNEPYLHQFKELEHAALTPMDLNPWAVPTGSSLSTEPCCYFNRNFPILKHTLLSFWVKSPDLLNSRLMNYGDNFVDGIYSLHKY</sequence>
<evidence type="ECO:0000313" key="9">
    <source>
        <dbReference type="Proteomes" id="UP000245609"/>
    </source>
</evidence>
<keyword evidence="3" id="KW-0805">Transcription regulation</keyword>
<feature type="domain" description="Zn(2)-C6 fungal-type" evidence="7">
    <location>
        <begin position="56"/>
        <end position="86"/>
    </location>
</feature>
<dbReference type="InterPro" id="IPR050815">
    <property type="entry name" value="TF_fung"/>
</dbReference>
<evidence type="ECO:0000256" key="2">
    <source>
        <dbReference type="ARBA" id="ARBA00022723"/>
    </source>
</evidence>
<keyword evidence="5" id="KW-0539">Nucleus</keyword>
<dbReference type="EMBL" id="MBFS01003701">
    <property type="protein sequence ID" value="PVU85255.1"/>
    <property type="molecule type" value="Genomic_DNA"/>
</dbReference>
<protein>
    <recommendedName>
        <fullName evidence="7">Zn(2)-C6 fungal-type domain-containing protein</fullName>
    </recommendedName>
</protein>
<dbReference type="Pfam" id="PF04082">
    <property type="entry name" value="Fungal_trans"/>
    <property type="match status" value="1"/>
</dbReference>
<dbReference type="CDD" id="cd12148">
    <property type="entry name" value="fungal_TF_MHR"/>
    <property type="match status" value="1"/>
</dbReference>
<dbReference type="PANTHER" id="PTHR47338">
    <property type="entry name" value="ZN(II)2CYS6 TRANSCRIPTION FACTOR (EUROFUNG)-RELATED"/>
    <property type="match status" value="1"/>
</dbReference>
<dbReference type="GO" id="GO:0005634">
    <property type="term" value="C:nucleus"/>
    <property type="evidence" value="ECO:0007669"/>
    <property type="project" value="UniProtKB-SubCell"/>
</dbReference>
<dbReference type="CDD" id="cd00067">
    <property type="entry name" value="GAL4"/>
    <property type="match status" value="1"/>
</dbReference>
<evidence type="ECO:0000256" key="6">
    <source>
        <dbReference type="SAM" id="MobiDB-lite"/>
    </source>
</evidence>
<comment type="subcellular location">
    <subcellularLocation>
        <location evidence="1">Nucleus</location>
    </subcellularLocation>
</comment>
<accession>A0A2T9XYW3</accession>
<organism evidence="8 9">
    <name type="scientific">Smittium megazygosporum</name>
    <dbReference type="NCBI Taxonomy" id="133381"/>
    <lineage>
        <taxon>Eukaryota</taxon>
        <taxon>Fungi</taxon>
        <taxon>Fungi incertae sedis</taxon>
        <taxon>Zoopagomycota</taxon>
        <taxon>Kickxellomycotina</taxon>
        <taxon>Harpellomycetes</taxon>
        <taxon>Harpellales</taxon>
        <taxon>Legeriomycetaceae</taxon>
        <taxon>Smittium</taxon>
    </lineage>
</organism>
<dbReference type="PROSITE" id="PS50048">
    <property type="entry name" value="ZN2_CY6_FUNGAL_2"/>
    <property type="match status" value="1"/>
</dbReference>
<feature type="compositionally biased region" description="Polar residues" evidence="6">
    <location>
        <begin position="1"/>
        <end position="12"/>
    </location>
</feature>
<dbReference type="SUPFAM" id="SSF57701">
    <property type="entry name" value="Zn2/Cys6 DNA-binding domain"/>
    <property type="match status" value="1"/>
</dbReference>
<dbReference type="AlphaFoldDB" id="A0A2T9XYW3"/>
<dbReference type="PROSITE" id="PS00463">
    <property type="entry name" value="ZN2_CY6_FUNGAL_1"/>
    <property type="match status" value="1"/>
</dbReference>
<proteinExistence type="predicted"/>
<dbReference type="SMART" id="SM00066">
    <property type="entry name" value="GAL4"/>
    <property type="match status" value="1"/>
</dbReference>
<evidence type="ECO:0000313" key="8">
    <source>
        <dbReference type="EMBL" id="PVU85255.1"/>
    </source>
</evidence>
<evidence type="ECO:0000256" key="4">
    <source>
        <dbReference type="ARBA" id="ARBA00023163"/>
    </source>
</evidence>
<keyword evidence="9" id="KW-1185">Reference proteome</keyword>
<keyword evidence="4" id="KW-0804">Transcription</keyword>
<dbReference type="GO" id="GO:0003677">
    <property type="term" value="F:DNA binding"/>
    <property type="evidence" value="ECO:0007669"/>
    <property type="project" value="InterPro"/>
</dbReference>
<dbReference type="InterPro" id="IPR007219">
    <property type="entry name" value="XnlR_reg_dom"/>
</dbReference>
<reference evidence="8 9" key="1">
    <citation type="journal article" date="2018" name="MBio">
        <title>Comparative Genomics Reveals the Core Gene Toolbox for the Fungus-Insect Symbiosis.</title>
        <authorList>
            <person name="Wang Y."/>
            <person name="Stata M."/>
            <person name="Wang W."/>
            <person name="Stajich J.E."/>
            <person name="White M.M."/>
            <person name="Moncalvo J.M."/>
        </authorList>
    </citation>
    <scope>NUCLEOTIDE SEQUENCE [LARGE SCALE GENOMIC DNA]</scope>
    <source>
        <strain evidence="8 9">SC-DP-2</strain>
    </source>
</reference>
<dbReference type="STRING" id="133381.A0A2T9XYW3"/>
<comment type="caution">
    <text evidence="8">The sequence shown here is derived from an EMBL/GenBank/DDBJ whole genome shotgun (WGS) entry which is preliminary data.</text>
</comment>
<dbReference type="Pfam" id="PF00172">
    <property type="entry name" value="Zn_clus"/>
    <property type="match status" value="1"/>
</dbReference>
<dbReference type="Proteomes" id="UP000245609">
    <property type="component" value="Unassembled WGS sequence"/>
</dbReference>
<evidence type="ECO:0000256" key="1">
    <source>
        <dbReference type="ARBA" id="ARBA00004123"/>
    </source>
</evidence>